<keyword evidence="2" id="KW-1185">Reference proteome</keyword>
<proteinExistence type="predicted"/>
<dbReference type="RefSeq" id="WP_103372300.1">
    <property type="nucleotide sequence ID" value="NZ_CBCRVO010000002.1"/>
</dbReference>
<evidence type="ECO:0000313" key="2">
    <source>
        <dbReference type="Proteomes" id="UP000242712"/>
    </source>
</evidence>
<organism evidence="1 2">
    <name type="scientific">Staphylococcus argensis</name>
    <dbReference type="NCBI Taxonomy" id="1607738"/>
    <lineage>
        <taxon>Bacteria</taxon>
        <taxon>Bacillati</taxon>
        <taxon>Bacillota</taxon>
        <taxon>Bacilli</taxon>
        <taxon>Bacillales</taxon>
        <taxon>Staphylococcaceae</taxon>
        <taxon>Staphylococcus</taxon>
    </lineage>
</organism>
<name>A0A2K4FB81_9STAP</name>
<dbReference type="Proteomes" id="UP000242712">
    <property type="component" value="Unassembled WGS sequence"/>
</dbReference>
<evidence type="ECO:0000313" key="1">
    <source>
        <dbReference type="EMBL" id="POA08523.1"/>
    </source>
</evidence>
<sequence length="517" mass="61010">MFKVNKDEKQLVKAVVHLLNMASENLEFNEEVFISSNQMLSEPFITNKISIEIKDDFKHVINQYGAHAGSVLMLNRLFDALYQFLKYNYDQEMLDEQFEQVKEEIISYFIDKESVTRYLEYCLLQDNLINLSDKEIKNIKIAITFGGSKESLNHRFHLTPIVNNIESVVARLKQLPQSNMKNAKTYSQYENIRLSKLTKCLADTSEFNPNGHFYSDIQFKRKDIQISYYATMKSYISSTSSIEMPTKEDLYKDINNLMKNVAKEQDNDFTKAFYTFNDTLLIITNCMVNRLLPSNTYWQLLNHNKTLLSKYDNSKASLNHTLSETFIDTLLTSNNSKELLNKDFSKVVELLSNVIPKHLIILINSATYSLEELLDEDFLDNYNHNLIFHFKKRPSYYPLHQVFKDFYIYYFKGFNYLRILANYTRILIKEEMYNSYTRNKCFDIFEFNDYLHTKINNFNFKDIKSNSSKDNTSQSLSITQDKQFTRLKLIHSKSTFSLFDDVNFLNIYKSKLISSRK</sequence>
<comment type="caution">
    <text evidence="1">The sequence shown here is derived from an EMBL/GenBank/DDBJ whole genome shotgun (WGS) entry which is preliminary data.</text>
</comment>
<dbReference type="AlphaFoldDB" id="A0A2K4FB81"/>
<reference evidence="1 2" key="1">
    <citation type="submission" date="2017-08" db="EMBL/GenBank/DDBJ databases">
        <title>Draft genome sequences of 64 type strains of genus Staph aureus.</title>
        <authorList>
            <person name="Cole K."/>
            <person name="Golubchik T."/>
            <person name="Russell J."/>
            <person name="Foster D."/>
            <person name="Llewelyn M."/>
            <person name="Wilson D."/>
            <person name="Crook D."/>
            <person name="Paul J."/>
        </authorList>
    </citation>
    <scope>NUCLEOTIDE SEQUENCE [LARGE SCALE GENOMIC DNA]</scope>
    <source>
        <strain evidence="1 2">DSM 29875</strain>
    </source>
</reference>
<accession>A0A2K4FB81</accession>
<dbReference type="GeneID" id="98298802"/>
<gene>
    <name evidence="1" type="ORF">CD039_10660</name>
</gene>
<protein>
    <submittedName>
        <fullName evidence="1">Uncharacterized protein</fullName>
    </submittedName>
</protein>
<dbReference type="EMBL" id="PPPX01000016">
    <property type="protein sequence ID" value="POA08523.1"/>
    <property type="molecule type" value="Genomic_DNA"/>
</dbReference>